<evidence type="ECO:0000313" key="13">
    <source>
        <dbReference type="EMBL" id="KAF1015033.1"/>
    </source>
</evidence>
<dbReference type="Pfam" id="PF02518">
    <property type="entry name" value="HATPase_c"/>
    <property type="match status" value="1"/>
</dbReference>
<keyword evidence="6" id="KW-0808">Transferase</keyword>
<organism evidence="13 14">
    <name type="scientific">Stenotrophomonas maltophilia</name>
    <name type="common">Pseudomonas maltophilia</name>
    <name type="synonym">Xanthomonas maltophilia</name>
    <dbReference type="NCBI Taxonomy" id="40324"/>
    <lineage>
        <taxon>Bacteria</taxon>
        <taxon>Pseudomonadati</taxon>
        <taxon>Pseudomonadota</taxon>
        <taxon>Gammaproteobacteria</taxon>
        <taxon>Lysobacterales</taxon>
        <taxon>Lysobacteraceae</taxon>
        <taxon>Stenotrophomonas</taxon>
        <taxon>Stenotrophomonas maltophilia group</taxon>
    </lineage>
</organism>
<dbReference type="PROSITE" id="PS50109">
    <property type="entry name" value="HIS_KIN"/>
    <property type="match status" value="1"/>
</dbReference>
<dbReference type="Gene3D" id="3.30.565.10">
    <property type="entry name" value="Histidine kinase-like ATPase, C-terminal domain"/>
    <property type="match status" value="1"/>
</dbReference>
<feature type="domain" description="HAMP" evidence="12">
    <location>
        <begin position="187"/>
        <end position="238"/>
    </location>
</feature>
<feature type="transmembrane region" description="Helical" evidence="10">
    <location>
        <begin position="12"/>
        <end position="33"/>
    </location>
</feature>
<dbReference type="PANTHER" id="PTHR44936">
    <property type="entry name" value="SENSOR PROTEIN CREC"/>
    <property type="match status" value="1"/>
</dbReference>
<dbReference type="InterPro" id="IPR036890">
    <property type="entry name" value="HATPase_C_sf"/>
</dbReference>
<keyword evidence="4" id="KW-1003">Cell membrane</keyword>
<dbReference type="Proteomes" id="UP000487117">
    <property type="component" value="Unassembled WGS sequence"/>
</dbReference>
<comment type="subcellular location">
    <subcellularLocation>
        <location evidence="2">Cell membrane</location>
        <topology evidence="2">Multi-pass membrane protein</topology>
    </subcellularLocation>
</comment>
<keyword evidence="10" id="KW-0812">Transmembrane</keyword>
<dbReference type="EMBL" id="WNDS01000003">
    <property type="protein sequence ID" value="KAF1015033.1"/>
    <property type="molecule type" value="Genomic_DNA"/>
</dbReference>
<keyword evidence="7" id="KW-0547">Nucleotide-binding</keyword>
<dbReference type="GO" id="GO:0000155">
    <property type="term" value="F:phosphorelay sensor kinase activity"/>
    <property type="evidence" value="ECO:0007669"/>
    <property type="project" value="InterPro"/>
</dbReference>
<accession>A0A7V8JLD9</accession>
<evidence type="ECO:0000256" key="1">
    <source>
        <dbReference type="ARBA" id="ARBA00000085"/>
    </source>
</evidence>
<evidence type="ECO:0000313" key="14">
    <source>
        <dbReference type="Proteomes" id="UP000487117"/>
    </source>
</evidence>
<dbReference type="SUPFAM" id="SSF55874">
    <property type="entry name" value="ATPase domain of HSP90 chaperone/DNA topoisomerase II/histidine kinase"/>
    <property type="match status" value="1"/>
</dbReference>
<dbReference type="InterPro" id="IPR004358">
    <property type="entry name" value="Sig_transdc_His_kin-like_C"/>
</dbReference>
<gene>
    <name evidence="13" type="primary">envZ_1</name>
    <name evidence="13" type="ORF">GAK31_02521</name>
</gene>
<evidence type="ECO:0000256" key="3">
    <source>
        <dbReference type="ARBA" id="ARBA00012438"/>
    </source>
</evidence>
<dbReference type="CDD" id="cd00082">
    <property type="entry name" value="HisKA"/>
    <property type="match status" value="1"/>
</dbReference>
<dbReference type="InterPro" id="IPR003594">
    <property type="entry name" value="HATPase_dom"/>
</dbReference>
<dbReference type="PANTHER" id="PTHR44936:SF10">
    <property type="entry name" value="SENSOR PROTEIN RSTB"/>
    <property type="match status" value="1"/>
</dbReference>
<evidence type="ECO:0000259" key="11">
    <source>
        <dbReference type="PROSITE" id="PS50109"/>
    </source>
</evidence>
<dbReference type="EC" id="2.7.13.3" evidence="3"/>
<dbReference type="Pfam" id="PF00512">
    <property type="entry name" value="HisKA"/>
    <property type="match status" value="1"/>
</dbReference>
<evidence type="ECO:0000259" key="12">
    <source>
        <dbReference type="PROSITE" id="PS50885"/>
    </source>
</evidence>
<evidence type="ECO:0000256" key="2">
    <source>
        <dbReference type="ARBA" id="ARBA00004651"/>
    </source>
</evidence>
<keyword evidence="8" id="KW-0418">Kinase</keyword>
<dbReference type="Pfam" id="PF00672">
    <property type="entry name" value="HAMP"/>
    <property type="match status" value="1"/>
</dbReference>
<name>A0A7V8JLD9_STEMA</name>
<dbReference type="GO" id="GO:0005886">
    <property type="term" value="C:plasma membrane"/>
    <property type="evidence" value="ECO:0007669"/>
    <property type="project" value="UniProtKB-SubCell"/>
</dbReference>
<protein>
    <recommendedName>
        <fullName evidence="3">histidine kinase</fullName>
        <ecNumber evidence="3">2.7.13.3</ecNumber>
    </recommendedName>
</protein>
<dbReference type="InterPro" id="IPR003660">
    <property type="entry name" value="HAMP_dom"/>
</dbReference>
<keyword evidence="9" id="KW-0067">ATP-binding</keyword>
<keyword evidence="10" id="KW-1133">Transmembrane helix</keyword>
<keyword evidence="10" id="KW-0472">Membrane</keyword>
<comment type="caution">
    <text evidence="13">The sequence shown here is derived from an EMBL/GenBank/DDBJ whole genome shotgun (WGS) entry which is preliminary data.</text>
</comment>
<dbReference type="InterPro" id="IPR003661">
    <property type="entry name" value="HisK_dim/P_dom"/>
</dbReference>
<sequence length="445" mass="48125">MIRHGSTTRWIVLLATASVVLATAMSILVIAWIPRPAPPTMRLQQALQVQRGVVPAASAGLRVTLRDAPPEGVRSAWLSGLAAQQLQRPPGQVRLVWVGPGKAPDVQVIAGGAVLDGGQRERVLREQGALLAAMEWPLFELGVQQPDGRWQVVGSDYNGLAAWRRQALLALLGGMLLLAPLVAWAAVRLGRPLRQLAAASEVIDLHASTSLPEDGPHEVYVLARAIQTSRERLRAQAQDMTRLLAAVAHDLRTPLTGLRLRAEFAPPAQAERMVADIERMSAMIDRVLDYARGELEPPRLQLLDLVPLLQDSVQSARLRGVTLTADLPASLHWHADALLLRRALDNLIDNGARYAGALEVYVCCHGNRLQLDIADRGPGIPAADRARLLQPFQRSEASRSRTTGGAGLGLALAANAARQHHGQLQLLDREGGGLIVRMELLRAPS</sequence>
<reference evidence="14" key="1">
    <citation type="journal article" date="2020" name="MBio">
        <title>Horizontal gene transfer to a defensive symbiont with a reduced genome amongst a multipartite beetle microbiome.</title>
        <authorList>
            <person name="Waterworth S.C."/>
            <person name="Florez L.V."/>
            <person name="Rees E.R."/>
            <person name="Hertweck C."/>
            <person name="Kaltenpoth M."/>
            <person name="Kwan J.C."/>
        </authorList>
    </citation>
    <scope>NUCLEOTIDE SEQUENCE [LARGE SCALE GENOMIC DNA]</scope>
</reference>
<dbReference type="SMART" id="SM00388">
    <property type="entry name" value="HisKA"/>
    <property type="match status" value="1"/>
</dbReference>
<dbReference type="AlphaFoldDB" id="A0A7V8JLD9"/>
<dbReference type="PRINTS" id="PR00344">
    <property type="entry name" value="BCTRLSENSOR"/>
</dbReference>
<dbReference type="InterPro" id="IPR005467">
    <property type="entry name" value="His_kinase_dom"/>
</dbReference>
<dbReference type="SMART" id="SM00387">
    <property type="entry name" value="HATPase_c"/>
    <property type="match status" value="1"/>
</dbReference>
<comment type="catalytic activity">
    <reaction evidence="1">
        <text>ATP + protein L-histidine = ADP + protein N-phospho-L-histidine.</text>
        <dbReference type="EC" id="2.7.13.3"/>
    </reaction>
</comment>
<dbReference type="Gene3D" id="1.10.287.130">
    <property type="match status" value="1"/>
</dbReference>
<evidence type="ECO:0000256" key="4">
    <source>
        <dbReference type="ARBA" id="ARBA00022475"/>
    </source>
</evidence>
<feature type="domain" description="Histidine kinase" evidence="11">
    <location>
        <begin position="246"/>
        <end position="444"/>
    </location>
</feature>
<evidence type="ECO:0000256" key="9">
    <source>
        <dbReference type="ARBA" id="ARBA00022840"/>
    </source>
</evidence>
<evidence type="ECO:0000256" key="6">
    <source>
        <dbReference type="ARBA" id="ARBA00022679"/>
    </source>
</evidence>
<dbReference type="InterPro" id="IPR036097">
    <property type="entry name" value="HisK_dim/P_sf"/>
</dbReference>
<evidence type="ECO:0000256" key="10">
    <source>
        <dbReference type="SAM" id="Phobius"/>
    </source>
</evidence>
<evidence type="ECO:0000256" key="7">
    <source>
        <dbReference type="ARBA" id="ARBA00022741"/>
    </source>
</evidence>
<dbReference type="InterPro" id="IPR050980">
    <property type="entry name" value="2C_sensor_his_kinase"/>
</dbReference>
<keyword evidence="5" id="KW-0597">Phosphoprotein</keyword>
<proteinExistence type="predicted"/>
<dbReference type="GO" id="GO:0005524">
    <property type="term" value="F:ATP binding"/>
    <property type="evidence" value="ECO:0007669"/>
    <property type="project" value="UniProtKB-KW"/>
</dbReference>
<dbReference type="SUPFAM" id="SSF47384">
    <property type="entry name" value="Homodimeric domain of signal transducing histidine kinase"/>
    <property type="match status" value="1"/>
</dbReference>
<dbReference type="PROSITE" id="PS50885">
    <property type="entry name" value="HAMP"/>
    <property type="match status" value="1"/>
</dbReference>
<evidence type="ECO:0000256" key="5">
    <source>
        <dbReference type="ARBA" id="ARBA00022553"/>
    </source>
</evidence>
<feature type="transmembrane region" description="Helical" evidence="10">
    <location>
        <begin position="167"/>
        <end position="187"/>
    </location>
</feature>
<evidence type="ECO:0000256" key="8">
    <source>
        <dbReference type="ARBA" id="ARBA00022777"/>
    </source>
</evidence>